<gene>
    <name evidence="1" type="ORF">PX52LOC_01168</name>
</gene>
<dbReference type="Proteomes" id="UP000324974">
    <property type="component" value="Chromosome"/>
</dbReference>
<protein>
    <submittedName>
        <fullName evidence="1">Uncharacterized protein</fullName>
    </submittedName>
</protein>
<evidence type="ECO:0000313" key="2">
    <source>
        <dbReference type="Proteomes" id="UP000324974"/>
    </source>
</evidence>
<proteinExistence type="predicted"/>
<keyword evidence="2" id="KW-1185">Reference proteome</keyword>
<sequence>MRRIAKRAAVLVAVLGVGGASSSWLKSSGYDFWQYSTYRKQLQEGVTASETLDLHLEASEERLSLKEAAVRDFLDNRTTFAGLIDQFQQANENNGHLVRYMHDYYPTADAREIAARNAILFISASLSPDLSHRGAILNQVRSEFDRQFPHANPAL</sequence>
<dbReference type="EMBL" id="CP042425">
    <property type="protein sequence ID" value="QEL14296.1"/>
    <property type="molecule type" value="Genomic_DNA"/>
</dbReference>
<evidence type="ECO:0000313" key="1">
    <source>
        <dbReference type="EMBL" id="QEL14296.1"/>
    </source>
</evidence>
<dbReference type="RefSeq" id="WP_149109199.1">
    <property type="nucleotide sequence ID" value="NZ_CP042425.1"/>
</dbReference>
<name>A0A5C1A8G0_9BACT</name>
<accession>A0A5C1A8G0</accession>
<dbReference type="KEGG" id="lrs:PX52LOC_01168"/>
<organism evidence="1 2">
    <name type="scientific">Limnoglobus roseus</name>
    <dbReference type="NCBI Taxonomy" id="2598579"/>
    <lineage>
        <taxon>Bacteria</taxon>
        <taxon>Pseudomonadati</taxon>
        <taxon>Planctomycetota</taxon>
        <taxon>Planctomycetia</taxon>
        <taxon>Gemmatales</taxon>
        <taxon>Gemmataceae</taxon>
        <taxon>Limnoglobus</taxon>
    </lineage>
</organism>
<reference evidence="2" key="1">
    <citation type="submission" date="2019-08" db="EMBL/GenBank/DDBJ databases">
        <title>Limnoglobus roseus gen. nov., sp. nov., a novel freshwater planctomycete with a giant genome from the family Gemmataceae.</title>
        <authorList>
            <person name="Kulichevskaya I.S."/>
            <person name="Naumoff D.G."/>
            <person name="Miroshnikov K."/>
            <person name="Ivanova A."/>
            <person name="Philippov D.A."/>
            <person name="Hakobyan A."/>
            <person name="Rijpstra I.C."/>
            <person name="Sinninghe Damste J.S."/>
            <person name="Liesack W."/>
            <person name="Dedysh S.N."/>
        </authorList>
    </citation>
    <scope>NUCLEOTIDE SEQUENCE [LARGE SCALE GENOMIC DNA]</scope>
    <source>
        <strain evidence="2">PX52</strain>
    </source>
</reference>
<dbReference type="AlphaFoldDB" id="A0A5C1A8G0"/>